<dbReference type="Pfam" id="PF05944">
    <property type="entry name" value="Phage_term_smal"/>
    <property type="match status" value="1"/>
</dbReference>
<dbReference type="GO" id="GO:0003677">
    <property type="term" value="F:DNA binding"/>
    <property type="evidence" value="ECO:0007669"/>
    <property type="project" value="InterPro"/>
</dbReference>
<dbReference type="GO" id="GO:0004519">
    <property type="term" value="F:endonuclease activity"/>
    <property type="evidence" value="ECO:0007669"/>
    <property type="project" value="InterPro"/>
</dbReference>
<dbReference type="OrthoDB" id="8562788at2"/>
<accession>A0A656HFL8</accession>
<keyword evidence="3" id="KW-1185">Reference proteome</keyword>
<name>A0A656HFL8_THINJ</name>
<dbReference type="AlphaFoldDB" id="A0A656HFL8"/>
<protein>
    <submittedName>
        <fullName evidence="2">Small terminase subunit</fullName>
    </submittedName>
</protein>
<feature type="region of interest" description="Disordered" evidence="1">
    <location>
        <begin position="1"/>
        <end position="27"/>
    </location>
</feature>
<reference evidence="3" key="1">
    <citation type="journal article" date="2011" name="Stand. Genomic Sci.">
        <title>Genome sequence of the filamentous, gliding Thiothrix nivea neotype strain (JP2(T)).</title>
        <authorList>
            <person name="Lapidus A."/>
            <person name="Nolan M."/>
            <person name="Lucas S."/>
            <person name="Glavina Del Rio T."/>
            <person name="Tice H."/>
            <person name="Cheng J.F."/>
            <person name="Tapia R."/>
            <person name="Han C."/>
            <person name="Goodwin L."/>
            <person name="Pitluck S."/>
            <person name="Liolios K."/>
            <person name="Pagani I."/>
            <person name="Ivanova N."/>
            <person name="Huntemann M."/>
            <person name="Mavromatis K."/>
            <person name="Mikhailova N."/>
            <person name="Pati A."/>
            <person name="Chen A."/>
            <person name="Palaniappan K."/>
            <person name="Land M."/>
            <person name="Brambilla E.M."/>
            <person name="Rohde M."/>
            <person name="Abt B."/>
            <person name="Verbarg S."/>
            <person name="Goker M."/>
            <person name="Bristow J."/>
            <person name="Eisen J.A."/>
            <person name="Markowitz V."/>
            <person name="Hugenholtz P."/>
            <person name="Kyrpides N.C."/>
            <person name="Klenk H.P."/>
            <person name="Woyke T."/>
        </authorList>
    </citation>
    <scope>NUCLEOTIDE SEQUENCE [LARGE SCALE GENOMIC DNA]</scope>
    <source>
        <strain evidence="3">ATCC 35100 / DSM 5205 / JP2</strain>
    </source>
</reference>
<evidence type="ECO:0000256" key="1">
    <source>
        <dbReference type="SAM" id="MobiDB-lite"/>
    </source>
</evidence>
<evidence type="ECO:0000313" key="3">
    <source>
        <dbReference type="Proteomes" id="UP000005317"/>
    </source>
</evidence>
<organism evidence="2 3">
    <name type="scientific">Thiothrix nivea (strain ATCC 35100 / DSM 5205 / JP2)</name>
    <dbReference type="NCBI Taxonomy" id="870187"/>
    <lineage>
        <taxon>Bacteria</taxon>
        <taxon>Pseudomonadati</taxon>
        <taxon>Pseudomonadota</taxon>
        <taxon>Gammaproteobacteria</taxon>
        <taxon>Thiotrichales</taxon>
        <taxon>Thiotrichaceae</taxon>
        <taxon>Thiothrix</taxon>
    </lineage>
</organism>
<evidence type="ECO:0000313" key="2">
    <source>
        <dbReference type="EMBL" id="EIJ35718.1"/>
    </source>
</evidence>
<gene>
    <name evidence="2" type="ORF">Thini_3196</name>
</gene>
<proteinExistence type="predicted"/>
<dbReference type="EMBL" id="JH651384">
    <property type="protein sequence ID" value="EIJ35718.1"/>
    <property type="molecule type" value="Genomic_DNA"/>
</dbReference>
<dbReference type="RefSeq" id="WP_002709618.1">
    <property type="nucleotide sequence ID" value="NZ_JH651384.1"/>
</dbReference>
<dbReference type="Proteomes" id="UP000005317">
    <property type="component" value="Unassembled WGS sequence"/>
</dbReference>
<sequence>MISPAAQHRVKVESGRNPAPDSQSADRTANGQYRAFLYKLKSDRKRLSSIRSQTRRVEVKREILTEYSDYLDGVLSADCGGQDSVVVWCALWAADVGNISRAVQLAGYALKHDMQQPDGFSRSLVESITEEISKAALAGNPADHLPDLQTLWALVAGQDMTDSIAAKLCKAYGMALAETDRNRAAELLEQAQALQSNIGVKGHLKKLQGVKPVTITTDTAKRYDLPTSRAAKLAGVSVPTFLKLASLNPAELPYVCFESGKHKAFRFCHRDVETFLQKRTHGAAA</sequence>
<dbReference type="InterPro" id="IPR010270">
    <property type="entry name" value="Phage_P2_GpM"/>
</dbReference>